<dbReference type="EMBL" id="CP029425">
    <property type="protein sequence ID" value="AWL93411.1"/>
    <property type="molecule type" value="Genomic_DNA"/>
</dbReference>
<dbReference type="KEGG" id="bot:CIT37_15490"/>
<dbReference type="SUPFAM" id="SSF55729">
    <property type="entry name" value="Acyl-CoA N-acyltransferases (Nat)"/>
    <property type="match status" value="1"/>
</dbReference>
<dbReference type="InterPro" id="IPR016181">
    <property type="entry name" value="Acyl_CoA_acyltransferase"/>
</dbReference>
<accession>A0A2U8P6R4</accession>
<reference evidence="3 4" key="1">
    <citation type="journal article" date="2014" name="Int. J. Syst. Evol. Microbiol.">
        <title>Bradyrhizobium ottawaense sp. nov., a symbiotic nitrogen fixing bacterium from root nodules of soybeans in Canada.</title>
        <authorList>
            <person name="Yu X."/>
            <person name="Cloutier S."/>
            <person name="Tambong J.T."/>
            <person name="Bromfield E.S."/>
        </authorList>
    </citation>
    <scope>NUCLEOTIDE SEQUENCE [LARGE SCALE GENOMIC DNA]</scope>
    <source>
        <strain evidence="3 4">OO99</strain>
    </source>
</reference>
<sequence length="180" mass="19358">MMRTNYNNWPSDGQSVDQQRDALAGTSGADGAAFTAALAAGPASSAFDKRTGVSVRLHRVSSNIGNAQSVSLFTDANERNKVGAMTVAPGRNSLRILSIENLGRSRYKGVGTAMIEVADHTRQSAGLSKLSLLSQDEGASAFFYKKGFRFADEGKNAEMRTVISNPRYVSDEILMGEMER</sequence>
<dbReference type="AlphaFoldDB" id="A0A2U8P6R4"/>
<evidence type="ECO:0000313" key="3">
    <source>
        <dbReference type="EMBL" id="AWL93411.1"/>
    </source>
</evidence>
<name>A0A2U8P6R4_9BRAD</name>
<evidence type="ECO:0000256" key="1">
    <source>
        <dbReference type="SAM" id="MobiDB-lite"/>
    </source>
</evidence>
<reference evidence="3" key="3">
    <citation type="journal article" date="2018" name="Microbiol. Resour. Announc.">
        <title>Complete Genome Sequence of Bradyrhizobium ottawaense OO99(T), an Efficient Nitrogen-Fixing Symbiont of Soybean.</title>
        <authorList>
            <person name="Nguyen H.D.T."/>
            <person name="Cloutier S."/>
            <person name="Bromfield E.S.P."/>
        </authorList>
    </citation>
    <scope>NUCLEOTIDE SEQUENCE</scope>
    <source>
        <strain evidence="3">OO99</strain>
    </source>
</reference>
<feature type="region of interest" description="Disordered" evidence="1">
    <location>
        <begin position="1"/>
        <end position="24"/>
    </location>
</feature>
<dbReference type="OrthoDB" id="8252838at2"/>
<gene>
    <name evidence="2" type="ORF">CIT37_04260</name>
    <name evidence="3" type="ORF">CIT37_15490</name>
</gene>
<reference evidence="3 4" key="2">
    <citation type="journal article" date="2017" name="Syst. Appl. Microbiol.">
        <title>Soybeans inoculated with root zone soils of Canadian native legumes harbour diverse and novel Bradyrhizobium spp. that possess agricultural potential.</title>
        <authorList>
            <person name="Bromfield E.S.P."/>
            <person name="Cloutier S."/>
            <person name="Tambong J.T."/>
            <person name="Tran Thi T.V."/>
        </authorList>
    </citation>
    <scope>NUCLEOTIDE SEQUENCE [LARGE SCALE GENOMIC DNA]</scope>
    <source>
        <strain evidence="3 4">OO99</strain>
    </source>
</reference>
<evidence type="ECO:0008006" key="5">
    <source>
        <dbReference type="Google" id="ProtNLM"/>
    </source>
</evidence>
<dbReference type="KEGG" id="bot:CIT37_04260"/>
<feature type="compositionally biased region" description="Polar residues" evidence="1">
    <location>
        <begin position="1"/>
        <end position="17"/>
    </location>
</feature>
<organism evidence="3 4">
    <name type="scientific">Bradyrhizobium ottawaense</name>
    <dbReference type="NCBI Taxonomy" id="931866"/>
    <lineage>
        <taxon>Bacteria</taxon>
        <taxon>Pseudomonadati</taxon>
        <taxon>Pseudomonadota</taxon>
        <taxon>Alphaproteobacteria</taxon>
        <taxon>Hyphomicrobiales</taxon>
        <taxon>Nitrobacteraceae</taxon>
        <taxon>Bradyrhizobium</taxon>
    </lineage>
</organism>
<dbReference type="EMBL" id="CP029425">
    <property type="protein sequence ID" value="AWL91551.1"/>
    <property type="molecule type" value="Genomic_DNA"/>
</dbReference>
<evidence type="ECO:0000313" key="2">
    <source>
        <dbReference type="EMBL" id="AWL91551.1"/>
    </source>
</evidence>
<protein>
    <recommendedName>
        <fullName evidence="5">GNAT family N-acetyltransferase</fullName>
    </recommendedName>
</protein>
<evidence type="ECO:0000313" key="4">
    <source>
        <dbReference type="Proteomes" id="UP000215703"/>
    </source>
</evidence>
<dbReference type="Gene3D" id="3.40.630.30">
    <property type="match status" value="1"/>
</dbReference>
<proteinExistence type="predicted"/>
<dbReference type="Proteomes" id="UP000215703">
    <property type="component" value="Chromosome"/>
</dbReference>